<accession>A0AAP2UFR1</accession>
<protein>
    <submittedName>
        <fullName evidence="1">Uncharacterized protein</fullName>
    </submittedName>
</protein>
<dbReference type="AlphaFoldDB" id="A0AAP2UFR1"/>
<dbReference type="RefSeq" id="WP_117346421.1">
    <property type="nucleotide sequence ID" value="NZ_JAJDKX010000018.1"/>
</dbReference>
<reference evidence="1" key="1">
    <citation type="submission" date="2022-06" db="EMBL/GenBank/DDBJ databases">
        <title>Isolation of gut microbiota from human fecal samples.</title>
        <authorList>
            <person name="Pamer E.G."/>
            <person name="Barat B."/>
            <person name="Waligurski E."/>
            <person name="Medina S."/>
            <person name="Paddock L."/>
            <person name="Mostad J."/>
        </authorList>
    </citation>
    <scope>NUCLEOTIDE SEQUENCE</scope>
    <source>
        <strain evidence="1">DFI.6.24</strain>
    </source>
</reference>
<sequence>MEQTVSKIEELLEKPCYVIDFLPEQVKPSSRGQFFDVKCYLLNSDKHFLLKDKFVNIIIKLMCYYHVSI</sequence>
<name>A0AAP2UFR1_9FIRM</name>
<gene>
    <name evidence="1" type="ORF">NE542_09830</name>
</gene>
<proteinExistence type="predicted"/>
<dbReference type="EMBL" id="JANGBO010000009">
    <property type="protein sequence ID" value="MCQ5062111.1"/>
    <property type="molecule type" value="Genomic_DNA"/>
</dbReference>
<dbReference type="Proteomes" id="UP001204814">
    <property type="component" value="Unassembled WGS sequence"/>
</dbReference>
<organism evidence="1 2">
    <name type="scientific">Faecalibacillus intestinalis</name>
    <dbReference type="NCBI Taxonomy" id="1982626"/>
    <lineage>
        <taxon>Bacteria</taxon>
        <taxon>Bacillati</taxon>
        <taxon>Bacillota</taxon>
        <taxon>Erysipelotrichia</taxon>
        <taxon>Erysipelotrichales</taxon>
        <taxon>Coprobacillaceae</taxon>
        <taxon>Faecalibacillus</taxon>
    </lineage>
</organism>
<evidence type="ECO:0000313" key="1">
    <source>
        <dbReference type="EMBL" id="MCQ5062111.1"/>
    </source>
</evidence>
<evidence type="ECO:0000313" key="2">
    <source>
        <dbReference type="Proteomes" id="UP001204814"/>
    </source>
</evidence>
<comment type="caution">
    <text evidence="1">The sequence shown here is derived from an EMBL/GenBank/DDBJ whole genome shotgun (WGS) entry which is preliminary data.</text>
</comment>